<organism evidence="1 2">
    <name type="scientific">Amphritea atlantica</name>
    <dbReference type="NCBI Taxonomy" id="355243"/>
    <lineage>
        <taxon>Bacteria</taxon>
        <taxon>Pseudomonadati</taxon>
        <taxon>Pseudomonadota</taxon>
        <taxon>Gammaproteobacteria</taxon>
        <taxon>Oceanospirillales</taxon>
        <taxon>Oceanospirillaceae</taxon>
        <taxon>Amphritea</taxon>
    </lineage>
</organism>
<sequence>MKVKVFLFLSVFTLSLLLLAFFTPLVDFYKFSDLCRKDGGLTIYEKLDSGVGWLADDYFSSLSDVYLKDVGFSRFKDIDGNFYDVIYVGGDRFKSSSFKKIKFNSEYDAIYYVDVGRKTISEKSNIGVYRSSYKRISDDKVMAVYNNYYIDLLREGDLFFGVIPSVYTCSGGYKFFYSELGEMFK</sequence>
<proteinExistence type="predicted"/>
<dbReference type="RefSeq" id="WP_091357306.1">
    <property type="nucleotide sequence ID" value="NZ_AP025284.1"/>
</dbReference>
<dbReference type="STRING" id="355243.SAMN03080615_01952"/>
<keyword evidence="2" id="KW-1185">Reference proteome</keyword>
<evidence type="ECO:0000313" key="2">
    <source>
        <dbReference type="Proteomes" id="UP000198749"/>
    </source>
</evidence>
<reference evidence="2" key="1">
    <citation type="submission" date="2016-10" db="EMBL/GenBank/DDBJ databases">
        <authorList>
            <person name="Varghese N."/>
            <person name="Submissions S."/>
        </authorList>
    </citation>
    <scope>NUCLEOTIDE SEQUENCE [LARGE SCALE GENOMIC DNA]</scope>
    <source>
        <strain evidence="2">DSM 18887</strain>
    </source>
</reference>
<gene>
    <name evidence="1" type="ORF">SAMN03080615_01952</name>
</gene>
<dbReference type="Proteomes" id="UP000198749">
    <property type="component" value="Unassembled WGS sequence"/>
</dbReference>
<dbReference type="OrthoDB" id="9182783at2"/>
<dbReference type="EMBL" id="FOGB01000005">
    <property type="protein sequence ID" value="SEQ57584.1"/>
    <property type="molecule type" value="Genomic_DNA"/>
</dbReference>
<dbReference type="AlphaFoldDB" id="A0A1H9H5G9"/>
<name>A0A1H9H5G9_9GAMM</name>
<evidence type="ECO:0000313" key="1">
    <source>
        <dbReference type="EMBL" id="SEQ57584.1"/>
    </source>
</evidence>
<protein>
    <submittedName>
        <fullName evidence="1">Uncharacterized protein</fullName>
    </submittedName>
</protein>
<accession>A0A1H9H5G9</accession>